<evidence type="ECO:0000259" key="3">
    <source>
        <dbReference type="Pfam" id="PF00501"/>
    </source>
</evidence>
<dbReference type="Gene3D" id="3.40.50.12780">
    <property type="entry name" value="N-terminal domain of ligase-like"/>
    <property type="match status" value="1"/>
</dbReference>
<accession>A0A6J1MUT1</accession>
<evidence type="ECO:0000256" key="1">
    <source>
        <dbReference type="ARBA" id="ARBA00004275"/>
    </source>
</evidence>
<dbReference type="Pfam" id="PF13193">
    <property type="entry name" value="AMP-binding_C"/>
    <property type="match status" value="1"/>
</dbReference>
<gene>
    <name evidence="6" type="primary">LOC112046059</name>
</gene>
<dbReference type="GO" id="GO:0004467">
    <property type="term" value="F:long-chain fatty acid-CoA ligase activity"/>
    <property type="evidence" value="ECO:0007669"/>
    <property type="project" value="TreeGrafter"/>
</dbReference>
<feature type="domain" description="AMP-dependent synthetase/ligase" evidence="3">
    <location>
        <begin position="16"/>
        <end position="383"/>
    </location>
</feature>
<dbReference type="InterPro" id="IPR045851">
    <property type="entry name" value="AMP-bd_C_sf"/>
</dbReference>
<dbReference type="SUPFAM" id="SSF56801">
    <property type="entry name" value="Acetyl-CoA synthetase-like"/>
    <property type="match status" value="1"/>
</dbReference>
<evidence type="ECO:0000256" key="2">
    <source>
        <dbReference type="ARBA" id="ARBA00023140"/>
    </source>
</evidence>
<evidence type="ECO:0000313" key="5">
    <source>
        <dbReference type="Proteomes" id="UP001652582"/>
    </source>
</evidence>
<dbReference type="RefSeq" id="XP_023938294.2">
    <property type="nucleotide sequence ID" value="XM_024082526.2"/>
</dbReference>
<evidence type="ECO:0000259" key="4">
    <source>
        <dbReference type="Pfam" id="PF13193"/>
    </source>
</evidence>
<dbReference type="PANTHER" id="PTHR24096:SF353">
    <property type="entry name" value="GH16244P-RELATED"/>
    <property type="match status" value="1"/>
</dbReference>
<evidence type="ECO:0000313" key="6">
    <source>
        <dbReference type="RefSeq" id="XP_023938294.2"/>
    </source>
</evidence>
<dbReference type="GO" id="GO:0046949">
    <property type="term" value="P:fatty-acyl-CoA biosynthetic process"/>
    <property type="evidence" value="ECO:0007669"/>
    <property type="project" value="TreeGrafter"/>
</dbReference>
<dbReference type="Proteomes" id="UP001652582">
    <property type="component" value="Chromosome 8"/>
</dbReference>
<keyword evidence="5" id="KW-1185">Reference proteome</keyword>
<dbReference type="KEGG" id="bany:112046059"/>
<name>A0A6J1MUT1_BICAN</name>
<sequence length="526" mass="59091">MEYPPNYGHVTFDRMRLFPDRIFQIDAATGEEESYGSVLNRSIRLAQALRAFGLSPGDVVAISGRNHIDICIPFFAALFNGSPIVGIDTFYKYDEVRAHFERSKPKIIFCQNELCDTFATAAASLSLDIKFVTFDEGDNAMSKFLQMYQTSEPTEIFKVAEYDIEEICPFLVCTSGTTGKLKIVAIKNKPLLLKDAFYTKYSDKSRISKSLFLSPNHWMSFFFAPTLIVASGGILLLTSKYNNFNYLNVLHVTDIIKKYRPECALFCMMQIPSILLEARKNEVDIDMTSLRLITIAGGKLFDTAHQEFKKLLADNCRILELYGQTETIGAIFNPSPLRSARSCGVPTDMHTVKLIDPDTGVEIKEANVIGELLVKGPCFSGYYNDPEETAKAFTEDGFYKSGDLLYRDKDNNYFFVDRLKASIKYRGTRIYPLQLEEVIREHPGVADVCVVGIDGPVELQKIVACIVKHKGSDVTAQEIKDLVASKLSENKKLWGGVLYVDKLPYTSTGKVLKGILEKMTMTAERE</sequence>
<keyword evidence="2" id="KW-0576">Peroxisome</keyword>
<dbReference type="InterPro" id="IPR042099">
    <property type="entry name" value="ANL_N_sf"/>
</dbReference>
<feature type="domain" description="AMP-binding enzyme C-terminal" evidence="4">
    <location>
        <begin position="435"/>
        <end position="510"/>
    </location>
</feature>
<dbReference type="PANTHER" id="PTHR24096">
    <property type="entry name" value="LONG-CHAIN-FATTY-ACID--COA LIGASE"/>
    <property type="match status" value="1"/>
</dbReference>
<comment type="subcellular location">
    <subcellularLocation>
        <location evidence="1">Peroxisome</location>
    </subcellularLocation>
</comment>
<dbReference type="InterPro" id="IPR025110">
    <property type="entry name" value="AMP-bd_C"/>
</dbReference>
<dbReference type="Gene3D" id="3.30.300.30">
    <property type="match status" value="1"/>
</dbReference>
<dbReference type="OrthoDB" id="10253869at2759"/>
<proteinExistence type="predicted"/>
<protein>
    <submittedName>
        <fullName evidence="6">Luciferin 4-monooxygenase</fullName>
    </submittedName>
</protein>
<reference evidence="6" key="1">
    <citation type="submission" date="2025-08" db="UniProtKB">
        <authorList>
            <consortium name="RefSeq"/>
        </authorList>
    </citation>
    <scope>IDENTIFICATION</scope>
</reference>
<organism evidence="5 6">
    <name type="scientific">Bicyclus anynana</name>
    <name type="common">Squinting bush brown butterfly</name>
    <dbReference type="NCBI Taxonomy" id="110368"/>
    <lineage>
        <taxon>Eukaryota</taxon>
        <taxon>Metazoa</taxon>
        <taxon>Ecdysozoa</taxon>
        <taxon>Arthropoda</taxon>
        <taxon>Hexapoda</taxon>
        <taxon>Insecta</taxon>
        <taxon>Pterygota</taxon>
        <taxon>Neoptera</taxon>
        <taxon>Endopterygota</taxon>
        <taxon>Lepidoptera</taxon>
        <taxon>Glossata</taxon>
        <taxon>Ditrysia</taxon>
        <taxon>Papilionoidea</taxon>
        <taxon>Nymphalidae</taxon>
        <taxon>Satyrinae</taxon>
        <taxon>Satyrini</taxon>
        <taxon>Mycalesina</taxon>
        <taxon>Bicyclus</taxon>
    </lineage>
</organism>
<dbReference type="GO" id="GO:0005777">
    <property type="term" value="C:peroxisome"/>
    <property type="evidence" value="ECO:0007669"/>
    <property type="project" value="UniProtKB-SubCell"/>
</dbReference>
<dbReference type="Pfam" id="PF00501">
    <property type="entry name" value="AMP-binding"/>
    <property type="match status" value="1"/>
</dbReference>
<dbReference type="GeneID" id="112046059"/>
<dbReference type="AlphaFoldDB" id="A0A6J1MUT1"/>
<dbReference type="InterPro" id="IPR000873">
    <property type="entry name" value="AMP-dep_synth/lig_dom"/>
</dbReference>